<proteinExistence type="predicted"/>
<dbReference type="AlphaFoldDB" id="A0A410MCE9"/>
<name>A0A410MCE9_9BACI</name>
<accession>A0A410MCE9</accession>
<dbReference type="OrthoDB" id="2966919at2"/>
<organism evidence="1 2">
    <name type="scientific">Halobacillus litoralis</name>
    <dbReference type="NCBI Taxonomy" id="45668"/>
    <lineage>
        <taxon>Bacteria</taxon>
        <taxon>Bacillati</taxon>
        <taxon>Bacillota</taxon>
        <taxon>Bacilli</taxon>
        <taxon>Bacillales</taxon>
        <taxon>Bacillaceae</taxon>
        <taxon>Halobacillus</taxon>
    </lineage>
</organism>
<dbReference type="RefSeq" id="WP_128524640.1">
    <property type="nucleotide sequence ID" value="NZ_CP026118.1"/>
</dbReference>
<dbReference type="KEGG" id="hli:HLI_08975"/>
<evidence type="ECO:0000313" key="2">
    <source>
        <dbReference type="Proteomes" id="UP000287756"/>
    </source>
</evidence>
<sequence>MRKLNKSNISVYLTYSELFGIKGKEESIKNAIENKPLQDTILLLSRLQYLDKMDPDIKRSYLFYLKKKGLLTQRAASVIASRTILNYQCILTLWKYIFAYGTEEMLKKSSNLSENDLIGSVISLFAKIGDTLYRDESKSLEIELIRNIYFNNRPEVFASLGRSSYIYLDLAADESRYNKKEFIDIQSDFEKLNPYSMKEYFSIITSLISKFLSSDKKSTNEPVLINPINYYHNTHLDTTGVKVVNELSFSYSDAKKWAMKTIHNPWDFSLFQIKPLFKYSNECYFPVCTPFLEDKVYESFFFKVRQMYNDDKILGFLGRPFEEYAALLGEESVNQSKLGHYEFIEEFNYGENNSKKSPDVMIKLGNKLAVFEVKNRRVRAASFLQGDEVTIKKDFNKMNIEPVQQAFKSITEIIETTVSNKLESIEEVYIFSVTTNKCRSLGSFENFVKDKLKDVRESDLIKGFVNLDIEEFEALCYLISKKRSIFNIVNEFFDNPLTSFKDFLYQRNFPMKRPKFIDKRIMDAFDNTLEALGSKEKVKDINH</sequence>
<dbReference type="EMBL" id="CP026118">
    <property type="protein sequence ID" value="QAS52353.1"/>
    <property type="molecule type" value="Genomic_DNA"/>
</dbReference>
<protein>
    <recommendedName>
        <fullName evidence="3">NERD domain-containing protein</fullName>
    </recommendedName>
</protein>
<evidence type="ECO:0000313" key="1">
    <source>
        <dbReference type="EMBL" id="QAS52353.1"/>
    </source>
</evidence>
<reference evidence="1 2" key="1">
    <citation type="submission" date="2018-01" db="EMBL/GenBank/DDBJ databases">
        <title>The whole genome sequencing and assembly of Halobacillus litoralis ERB031 strain.</title>
        <authorList>
            <person name="Lee S.-J."/>
            <person name="Park M.-K."/>
            <person name="Kim J.-Y."/>
            <person name="Lee Y.-J."/>
            <person name="Yi H."/>
            <person name="Bahn Y.-S."/>
            <person name="Kim J.F."/>
            <person name="Lee D.-W."/>
        </authorList>
    </citation>
    <scope>NUCLEOTIDE SEQUENCE [LARGE SCALE GENOMIC DNA]</scope>
    <source>
        <strain evidence="1 2">ERB 031</strain>
    </source>
</reference>
<dbReference type="Proteomes" id="UP000287756">
    <property type="component" value="Chromosome"/>
</dbReference>
<gene>
    <name evidence="1" type="ORF">HLI_08975</name>
</gene>
<evidence type="ECO:0008006" key="3">
    <source>
        <dbReference type="Google" id="ProtNLM"/>
    </source>
</evidence>